<feature type="transmembrane region" description="Helical" evidence="1">
    <location>
        <begin position="73"/>
        <end position="95"/>
    </location>
</feature>
<dbReference type="InterPro" id="IPR006938">
    <property type="entry name" value="DUF624"/>
</dbReference>
<dbReference type="Proteomes" id="UP000030647">
    <property type="component" value="Unassembled WGS sequence"/>
</dbReference>
<keyword evidence="1" id="KW-1133">Transmembrane helix</keyword>
<organism evidence="2 3">
    <name type="scientific">Schleiferilactobacillus shenzhenensis LY-73</name>
    <dbReference type="NCBI Taxonomy" id="1231336"/>
    <lineage>
        <taxon>Bacteria</taxon>
        <taxon>Bacillati</taxon>
        <taxon>Bacillota</taxon>
        <taxon>Bacilli</taxon>
        <taxon>Lactobacillales</taxon>
        <taxon>Lactobacillaceae</taxon>
        <taxon>Schleiferilactobacillus</taxon>
    </lineage>
</organism>
<sequence>MEMNTFTNPESKVYRLGGKLVDLFFLNILFLLTSLPVITLGASTTAMFTVTMKMVDDSQGPLVKSYFKAFKDNFWRGTFTGVVLLAVGAVLYVGLHVLRMFPILSFIIVGIALLIAVINYAVMLLFVFPYNARYSDGFWHSFKVCWQMALLNLKPTIGLVLGLAGVLAVITLDSFYAILASYFLIVIGFSSVALLISSIVKPVFAQYEHK</sequence>
<name>U4TM56_9LACO</name>
<evidence type="ECO:0008006" key="4">
    <source>
        <dbReference type="Google" id="ProtNLM"/>
    </source>
</evidence>
<evidence type="ECO:0000313" key="3">
    <source>
        <dbReference type="Proteomes" id="UP000030647"/>
    </source>
</evidence>
<feature type="transmembrane region" description="Helical" evidence="1">
    <location>
        <begin position="149"/>
        <end position="170"/>
    </location>
</feature>
<keyword evidence="3" id="KW-1185">Reference proteome</keyword>
<evidence type="ECO:0000313" key="2">
    <source>
        <dbReference type="EMBL" id="ERL65289.1"/>
    </source>
</evidence>
<reference evidence="3" key="1">
    <citation type="journal article" date="2013" name="Genome Announc.">
        <title>Whole-Genome Sequencing of Lactobacillus shenzhenensis Strain LY-73T.</title>
        <authorList>
            <person name="Lin Z."/>
            <person name="Liu Z."/>
            <person name="Yang R."/>
            <person name="Zou Y."/>
            <person name="Wan D."/>
            <person name="Chen J."/>
            <person name="Guo M."/>
            <person name="Zhao J."/>
            <person name="Fang C."/>
            <person name="Yang R."/>
            <person name="Liu F."/>
        </authorList>
    </citation>
    <scope>NUCLEOTIDE SEQUENCE [LARGE SCALE GENOMIC DNA]</scope>
    <source>
        <strain evidence="3">LY-73</strain>
    </source>
</reference>
<gene>
    <name evidence="2" type="ORF">L248_2964</name>
</gene>
<keyword evidence="1" id="KW-0472">Membrane</keyword>
<dbReference type="AlphaFoldDB" id="U4TM56"/>
<accession>U4TM56</accession>
<keyword evidence="1" id="KW-0812">Transmembrane</keyword>
<dbReference type="eggNOG" id="COG5578">
    <property type="taxonomic scope" value="Bacteria"/>
</dbReference>
<feature type="transmembrane region" description="Helical" evidence="1">
    <location>
        <begin position="24"/>
        <end position="52"/>
    </location>
</feature>
<proteinExistence type="predicted"/>
<dbReference type="HOGENOM" id="CLU_081578_2_1_9"/>
<dbReference type="OrthoDB" id="9814991at2"/>
<feature type="transmembrane region" description="Helical" evidence="1">
    <location>
        <begin position="101"/>
        <end position="128"/>
    </location>
</feature>
<feature type="transmembrane region" description="Helical" evidence="1">
    <location>
        <begin position="176"/>
        <end position="200"/>
    </location>
</feature>
<dbReference type="Pfam" id="PF04854">
    <property type="entry name" value="DUF624"/>
    <property type="match status" value="1"/>
</dbReference>
<protein>
    <recommendedName>
        <fullName evidence="4">YesL</fullName>
    </recommendedName>
</protein>
<dbReference type="EMBL" id="KI271588">
    <property type="protein sequence ID" value="ERL65289.1"/>
    <property type="molecule type" value="Genomic_DNA"/>
</dbReference>
<evidence type="ECO:0000256" key="1">
    <source>
        <dbReference type="SAM" id="Phobius"/>
    </source>
</evidence>